<name>X1DVH2_9ZZZZ</name>
<dbReference type="InterPro" id="IPR006665">
    <property type="entry name" value="OmpA-like"/>
</dbReference>
<feature type="domain" description="OmpA-like" evidence="2">
    <location>
        <begin position="1"/>
        <end position="93"/>
    </location>
</feature>
<proteinExistence type="predicted"/>
<sequence>SIKTEMQEGVKQVHVDGHTDNVPMIDNGPFPTNWELSSVRASHVARVIIKRANFSPKRMVVTGYGEYRPLKPNNSDDNRALNRRVEIKILKDIKVKEEVNEIKSPKLH</sequence>
<dbReference type="PANTHER" id="PTHR30329">
    <property type="entry name" value="STATOR ELEMENT OF FLAGELLAR MOTOR COMPLEX"/>
    <property type="match status" value="1"/>
</dbReference>
<gene>
    <name evidence="3" type="ORF">S01H4_41592</name>
</gene>
<reference evidence="3" key="1">
    <citation type="journal article" date="2014" name="Front. Microbiol.">
        <title>High frequency of phylogenetically diverse reductive dehalogenase-homologous genes in deep subseafloor sedimentary metagenomes.</title>
        <authorList>
            <person name="Kawai M."/>
            <person name="Futagami T."/>
            <person name="Toyoda A."/>
            <person name="Takaki Y."/>
            <person name="Nishi S."/>
            <person name="Hori S."/>
            <person name="Arai W."/>
            <person name="Tsubouchi T."/>
            <person name="Morono Y."/>
            <person name="Uchiyama I."/>
            <person name="Ito T."/>
            <person name="Fujiyama A."/>
            <person name="Inagaki F."/>
            <person name="Takami H."/>
        </authorList>
    </citation>
    <scope>NUCLEOTIDE SEQUENCE</scope>
    <source>
        <strain evidence="3">Expedition CK06-06</strain>
    </source>
</reference>
<evidence type="ECO:0000256" key="1">
    <source>
        <dbReference type="SAM" id="MobiDB-lite"/>
    </source>
</evidence>
<dbReference type="CDD" id="cd07185">
    <property type="entry name" value="OmpA_C-like"/>
    <property type="match status" value="1"/>
</dbReference>
<dbReference type="SUPFAM" id="SSF103088">
    <property type="entry name" value="OmpA-like"/>
    <property type="match status" value="1"/>
</dbReference>
<evidence type="ECO:0000313" key="3">
    <source>
        <dbReference type="EMBL" id="GAH00388.1"/>
    </source>
</evidence>
<feature type="non-terminal residue" evidence="3">
    <location>
        <position position="1"/>
    </location>
</feature>
<dbReference type="AlphaFoldDB" id="X1DVH2"/>
<dbReference type="Gene3D" id="3.30.1330.60">
    <property type="entry name" value="OmpA-like domain"/>
    <property type="match status" value="1"/>
</dbReference>
<dbReference type="Pfam" id="PF00691">
    <property type="entry name" value="OmpA"/>
    <property type="match status" value="1"/>
</dbReference>
<organism evidence="3">
    <name type="scientific">marine sediment metagenome</name>
    <dbReference type="NCBI Taxonomy" id="412755"/>
    <lineage>
        <taxon>unclassified sequences</taxon>
        <taxon>metagenomes</taxon>
        <taxon>ecological metagenomes</taxon>
    </lineage>
</organism>
<dbReference type="EMBL" id="BART01022761">
    <property type="protein sequence ID" value="GAH00388.1"/>
    <property type="molecule type" value="Genomic_DNA"/>
</dbReference>
<accession>X1DVH2</accession>
<feature type="region of interest" description="Disordered" evidence="1">
    <location>
        <begin position="1"/>
        <end position="26"/>
    </location>
</feature>
<dbReference type="InterPro" id="IPR036737">
    <property type="entry name" value="OmpA-like_sf"/>
</dbReference>
<comment type="caution">
    <text evidence="3">The sequence shown here is derived from an EMBL/GenBank/DDBJ whole genome shotgun (WGS) entry which is preliminary data.</text>
</comment>
<evidence type="ECO:0000259" key="2">
    <source>
        <dbReference type="PROSITE" id="PS51123"/>
    </source>
</evidence>
<feature type="compositionally biased region" description="Basic and acidic residues" evidence="1">
    <location>
        <begin position="1"/>
        <end position="19"/>
    </location>
</feature>
<protein>
    <recommendedName>
        <fullName evidence="2">OmpA-like domain-containing protein</fullName>
    </recommendedName>
</protein>
<dbReference type="PROSITE" id="PS51123">
    <property type="entry name" value="OMPA_2"/>
    <property type="match status" value="1"/>
</dbReference>
<dbReference type="PANTHER" id="PTHR30329:SF21">
    <property type="entry name" value="LIPOPROTEIN YIAD-RELATED"/>
    <property type="match status" value="1"/>
</dbReference>
<dbReference type="InterPro" id="IPR050330">
    <property type="entry name" value="Bact_OuterMem_StrucFunc"/>
</dbReference>